<proteinExistence type="predicted"/>
<name>A0ABS7TBN5_9GAMM</name>
<evidence type="ECO:0000259" key="5">
    <source>
        <dbReference type="Pfam" id="PF05433"/>
    </source>
</evidence>
<comment type="subcellular location">
    <subcellularLocation>
        <location evidence="1">Membrane</location>
    </subcellularLocation>
</comment>
<dbReference type="PANTHER" id="PTHR35603:SF2">
    <property type="entry name" value="OUTER MEMBRANE LIPOPROTEIN"/>
    <property type="match status" value="1"/>
</dbReference>
<sequence length="246" mass="26058">MKRLLASLLALGLASASACAFAQSNYDGYQDNNGYNTGYDNAANSDGSYYDYAQVIRVDPVLQSNASSYGNYNTNTQAGMRCYDRSSAGYYDNGNSDPGNGSYGNGSYNNDSHNGYGGRGQGSEAGRNVATIAGGVVGAVLGSKIGGGSGTYAAAAVGSMLGGMAGRGIYDQNQRNRYVRGGTVRVCDPQPVRDGYSGNYSNGYASDYGNATAYDVTYEYNGRRYTRRMSYNPGDRLRVRVDVSPQ</sequence>
<keyword evidence="2" id="KW-0472">Membrane</keyword>
<feature type="signal peptide" evidence="4">
    <location>
        <begin position="1"/>
        <end position="22"/>
    </location>
</feature>
<evidence type="ECO:0000256" key="2">
    <source>
        <dbReference type="ARBA" id="ARBA00023136"/>
    </source>
</evidence>
<evidence type="ECO:0000313" key="7">
    <source>
        <dbReference type="Proteomes" id="UP001430290"/>
    </source>
</evidence>
<dbReference type="Pfam" id="PF05433">
    <property type="entry name" value="Rick_17kDa_Anti"/>
    <property type="match status" value="1"/>
</dbReference>
<keyword evidence="7" id="KW-1185">Reference proteome</keyword>
<evidence type="ECO:0000313" key="6">
    <source>
        <dbReference type="EMBL" id="MBZ4185271.1"/>
    </source>
</evidence>
<reference evidence="6" key="1">
    <citation type="submission" date="2021-09" db="EMBL/GenBank/DDBJ databases">
        <authorList>
            <person name="Wu T."/>
            <person name="Guo S.Z."/>
        </authorList>
    </citation>
    <scope>NUCLEOTIDE SEQUENCE</scope>
    <source>
        <strain evidence="6">RSS-23</strain>
    </source>
</reference>
<dbReference type="PROSITE" id="PS51257">
    <property type="entry name" value="PROKAR_LIPOPROTEIN"/>
    <property type="match status" value="1"/>
</dbReference>
<evidence type="ECO:0000256" key="1">
    <source>
        <dbReference type="ARBA" id="ARBA00004370"/>
    </source>
</evidence>
<comment type="caution">
    <text evidence="6">The sequence shown here is derived from an EMBL/GenBank/DDBJ whole genome shotgun (WGS) entry which is preliminary data.</text>
</comment>
<accession>A0ABS7TBN5</accession>
<organism evidence="6 7">
    <name type="scientific">Thermomonas beijingensis</name>
    <dbReference type="NCBI Taxonomy" id="2872701"/>
    <lineage>
        <taxon>Bacteria</taxon>
        <taxon>Pseudomonadati</taxon>
        <taxon>Pseudomonadota</taxon>
        <taxon>Gammaproteobacteria</taxon>
        <taxon>Lysobacterales</taxon>
        <taxon>Lysobacteraceae</taxon>
        <taxon>Thermomonas</taxon>
    </lineage>
</organism>
<protein>
    <submittedName>
        <fullName evidence="6">Glycine zipper 2TM domain-containing protein</fullName>
    </submittedName>
</protein>
<evidence type="ECO:0000256" key="4">
    <source>
        <dbReference type="SAM" id="SignalP"/>
    </source>
</evidence>
<feature type="domain" description="Glycine zipper 2TM" evidence="5">
    <location>
        <begin position="130"/>
        <end position="169"/>
    </location>
</feature>
<dbReference type="EMBL" id="JAIQDJ010000001">
    <property type="protein sequence ID" value="MBZ4185271.1"/>
    <property type="molecule type" value="Genomic_DNA"/>
</dbReference>
<feature type="region of interest" description="Disordered" evidence="3">
    <location>
        <begin position="101"/>
        <end position="123"/>
    </location>
</feature>
<keyword evidence="4" id="KW-0732">Signal</keyword>
<dbReference type="PANTHER" id="PTHR35603">
    <property type="match status" value="1"/>
</dbReference>
<dbReference type="RefSeq" id="WP_223626581.1">
    <property type="nucleotide sequence ID" value="NZ_JAIQDJ010000001.1"/>
</dbReference>
<feature type="chain" id="PRO_5045407230" evidence="4">
    <location>
        <begin position="23"/>
        <end position="246"/>
    </location>
</feature>
<gene>
    <name evidence="6" type="ORF">K7B09_02890</name>
</gene>
<dbReference type="InterPro" id="IPR008816">
    <property type="entry name" value="Gly_zipper_2TM_dom"/>
</dbReference>
<dbReference type="InterPro" id="IPR051407">
    <property type="entry name" value="Bact_OM_lipoprot/Surf_antigen"/>
</dbReference>
<feature type="compositionally biased region" description="Low complexity" evidence="3">
    <location>
        <begin position="101"/>
        <end position="114"/>
    </location>
</feature>
<evidence type="ECO:0000256" key="3">
    <source>
        <dbReference type="SAM" id="MobiDB-lite"/>
    </source>
</evidence>
<dbReference type="Proteomes" id="UP001430290">
    <property type="component" value="Unassembled WGS sequence"/>
</dbReference>